<evidence type="ECO:0000256" key="10">
    <source>
        <dbReference type="ARBA" id="ARBA00023170"/>
    </source>
</evidence>
<dbReference type="GO" id="GO:0050900">
    <property type="term" value="P:leukocyte migration"/>
    <property type="evidence" value="ECO:0007669"/>
    <property type="project" value="TreeGrafter"/>
</dbReference>
<evidence type="ECO:0000313" key="18">
    <source>
        <dbReference type="RefSeq" id="XP_030636018.1"/>
    </source>
</evidence>
<evidence type="ECO:0000256" key="1">
    <source>
        <dbReference type="ARBA" id="ARBA00004479"/>
    </source>
</evidence>
<dbReference type="OrthoDB" id="5317514at2759"/>
<reference evidence="18" key="1">
    <citation type="submission" date="2025-08" db="UniProtKB">
        <authorList>
            <consortium name="RefSeq"/>
        </authorList>
    </citation>
    <scope>IDENTIFICATION</scope>
</reference>
<dbReference type="InterPro" id="IPR013517">
    <property type="entry name" value="FG-GAP"/>
</dbReference>
<feature type="repeat" description="FG-GAP" evidence="12">
    <location>
        <begin position="84"/>
        <end position="144"/>
    </location>
</feature>
<evidence type="ECO:0000256" key="6">
    <source>
        <dbReference type="ARBA" id="ARBA00022889"/>
    </source>
</evidence>
<evidence type="ECO:0000256" key="12">
    <source>
        <dbReference type="PROSITE-ProRule" id="PRU00803"/>
    </source>
</evidence>
<evidence type="ECO:0000259" key="16">
    <source>
        <dbReference type="Pfam" id="PF20806"/>
    </source>
</evidence>
<comment type="similarity">
    <text evidence="2 13">Belongs to the integrin alpha chain family.</text>
</comment>
<dbReference type="GO" id="GO:0007160">
    <property type="term" value="P:cell-matrix adhesion"/>
    <property type="evidence" value="ECO:0007669"/>
    <property type="project" value="TreeGrafter"/>
</dbReference>
<keyword evidence="8 13" id="KW-0401">Integrin</keyword>
<dbReference type="Gene3D" id="1.20.5.930">
    <property type="entry name" value="Bicelle-embedded integrin alpha(iib) transmembrane segment"/>
    <property type="match status" value="1"/>
</dbReference>
<evidence type="ECO:0000259" key="15">
    <source>
        <dbReference type="Pfam" id="PF20805"/>
    </source>
</evidence>
<dbReference type="RefSeq" id="XP_030636018.1">
    <property type="nucleotide sequence ID" value="XM_030780158.1"/>
</dbReference>
<dbReference type="InterPro" id="IPR018184">
    <property type="entry name" value="Integrin_alpha_C_CS"/>
</dbReference>
<dbReference type="InParanoid" id="A0A6J2VVQ1"/>
<evidence type="ECO:0000256" key="8">
    <source>
        <dbReference type="ARBA" id="ARBA00023037"/>
    </source>
</evidence>
<name>A0A6J2VVQ1_CHACN</name>
<evidence type="ECO:0000256" key="4">
    <source>
        <dbReference type="ARBA" id="ARBA00022729"/>
    </source>
</evidence>
<dbReference type="InterPro" id="IPR048286">
    <property type="entry name" value="Integrin_alpha_Ig-like_3"/>
</dbReference>
<dbReference type="SUPFAM" id="SSF69318">
    <property type="entry name" value="Integrin alpha N-terminal domain"/>
    <property type="match status" value="1"/>
</dbReference>
<dbReference type="PROSITE" id="PS00242">
    <property type="entry name" value="INTEGRIN_ALPHA"/>
    <property type="match status" value="1"/>
</dbReference>
<keyword evidence="10 13" id="KW-0675">Receptor</keyword>
<dbReference type="AlphaFoldDB" id="A0A6J2VVQ1"/>
<evidence type="ECO:0000256" key="9">
    <source>
        <dbReference type="ARBA" id="ARBA00023136"/>
    </source>
</evidence>
<dbReference type="InterPro" id="IPR032695">
    <property type="entry name" value="Integrin_dom_sf"/>
</dbReference>
<keyword evidence="6 13" id="KW-0130">Cell adhesion</keyword>
<dbReference type="Pfam" id="PF20806">
    <property type="entry name" value="Integrin_A_Ig_3"/>
    <property type="match status" value="1"/>
</dbReference>
<evidence type="ECO:0000256" key="7">
    <source>
        <dbReference type="ARBA" id="ARBA00022989"/>
    </source>
</evidence>
<dbReference type="SMART" id="SM00191">
    <property type="entry name" value="Int_alpha"/>
    <property type="match status" value="5"/>
</dbReference>
<keyword evidence="9 13" id="KW-0472">Membrane</keyword>
<sequence length="1062" mass="118413">MEWTHISGFNLDKDNVIRKTGDPGSLFGFSLAMHQQLQPSDQRMLLVGAPRAKGYPATKANITGGVYNCDIGSTSPTCQRIKFDDDLQPEDSKENQWLGVTVQSQGPGGKILACAHRYQKRMFQSQDIIGRCYQLSQDLKIRPDEEDGGNWKFCEGRLRGHENFGSCQQGISATFTKDYHYLVFGAPGAYNWKGIVRMEQKNVSLMEMGFFDDGPFETEDERRQKLDLIPLPDNSYLGFSLDSGKQLTKKGQLTVVAGAPRANHSGAVVLLKKESDTSSLLIKEYILDGEGLASSFGYDLTVVDLNADGWQDIVVGAPQFFVKDKDIGGAIYVYINKKGLWNTVIPKRIDGNKDSMFGLVVENLGDLNLDSFQDVAVGAPYDDGGDGRVFIYLGSADGIKEKPAQVLSGKDHGIKLFGYSLAGNMDMDQNAYPDLAVGSLSDSVFVYRAKPVVNIEKTVKITPEQIDLTKKNCGNSICIEVEACFIYTAKPESYNPRLSISCSIQVESERKMRGFAPRVTFLNQPPNTQEIKETLELQKQGKKECVKHKVRLQDNIRDKLNGIPLEVSVEINQGSRRKRQSSLPQLAPVLDLNEPEKTEIKFLKEGCGADNICDSNLELQYKFFSREPTKEEYQPLKMRSGGAAEFVLRDKKDIAVEVTVTNKKGDDAYEAELIGRFPGSLSYSGSRTITPNKNVVCAANQNGSQANCELGNPFKKDAEIKFYIILSTGGISINTTSLDIELRLQTTSSQKKEVVQIARLHVKIEVSLSVSGVAKPSQISYSGKVRGESAMKTETEIGSQIDYEFRVSNLESHLKIDSATLTIQWPKHTETGKWLLYLMSISSKGIRRLTCSHPNEINLLSVKEVPSQSRKRREIEKAGTEDKGVLSPLTQKRKHKDLSCNDGSKCLDIVCTLQGLSSDAVIHLKSRLWNSTFLEEFKDLNYVNIITKASLNLDSMNVVLKNQDAQVRVTVFPEFKAAQHRGVAWWIILVAILLGLLLLGLLIFLLWKCGFFKRSKYDDSVPSYNAVRIKKEERQIKPGTGVPDPAEKKRWVTTWNENESYS</sequence>
<dbReference type="Pfam" id="PF20805">
    <property type="entry name" value="Integrin_A_Ig_2"/>
    <property type="match status" value="1"/>
</dbReference>
<dbReference type="GO" id="GO:0007229">
    <property type="term" value="P:integrin-mediated signaling pathway"/>
    <property type="evidence" value="ECO:0007669"/>
    <property type="project" value="UniProtKB-KW"/>
</dbReference>
<dbReference type="GeneID" id="115816961"/>
<evidence type="ECO:0000256" key="2">
    <source>
        <dbReference type="ARBA" id="ARBA00008054"/>
    </source>
</evidence>
<dbReference type="GO" id="GO:0033627">
    <property type="term" value="P:cell adhesion mediated by integrin"/>
    <property type="evidence" value="ECO:0007669"/>
    <property type="project" value="TreeGrafter"/>
</dbReference>
<dbReference type="PRINTS" id="PR01185">
    <property type="entry name" value="INTEGRINA"/>
</dbReference>
<feature type="domain" description="Integrin alpha first immunoglubulin-like" evidence="14">
    <location>
        <begin position="449"/>
        <end position="604"/>
    </location>
</feature>
<dbReference type="GO" id="GO:0008305">
    <property type="term" value="C:integrin complex"/>
    <property type="evidence" value="ECO:0007669"/>
    <property type="project" value="InterPro"/>
</dbReference>
<dbReference type="CTD" id="541320"/>
<dbReference type="InterPro" id="IPR013649">
    <property type="entry name" value="Integrin_alpha_Ig-like_1"/>
</dbReference>
<gene>
    <name evidence="18" type="primary">itga6b</name>
</gene>
<dbReference type="Gene3D" id="2.60.40.1530">
    <property type="entry name" value="ntegrin, alpha v. Chain A, domain 4"/>
    <property type="match status" value="1"/>
</dbReference>
<keyword evidence="5" id="KW-0677">Repeat</keyword>
<dbReference type="InterPro" id="IPR048285">
    <property type="entry name" value="Integrin_alpha_Ig-like_2"/>
</dbReference>
<evidence type="ECO:0000256" key="3">
    <source>
        <dbReference type="ARBA" id="ARBA00022692"/>
    </source>
</evidence>
<dbReference type="Pfam" id="PF01839">
    <property type="entry name" value="FG-GAP"/>
    <property type="match status" value="2"/>
</dbReference>
<keyword evidence="3 13" id="KW-0812">Transmembrane</keyword>
<comment type="subcellular location">
    <subcellularLocation>
        <location evidence="1 13">Membrane</location>
        <topology evidence="1 13">Single-pass type I membrane protein</topology>
    </subcellularLocation>
</comment>
<dbReference type="Gene3D" id="2.60.40.1460">
    <property type="entry name" value="Integrin domains. Chain A, domain 2"/>
    <property type="match status" value="1"/>
</dbReference>
<evidence type="ECO:0000256" key="11">
    <source>
        <dbReference type="ARBA" id="ARBA00023180"/>
    </source>
</evidence>
<dbReference type="InterPro" id="IPR013519">
    <property type="entry name" value="Int_alpha_beta-p"/>
</dbReference>
<dbReference type="GO" id="GO:0005178">
    <property type="term" value="F:integrin binding"/>
    <property type="evidence" value="ECO:0007669"/>
    <property type="project" value="TreeGrafter"/>
</dbReference>
<organism evidence="17 18">
    <name type="scientific">Chanos chanos</name>
    <name type="common">Milkfish</name>
    <name type="synonym">Mugil chanos</name>
    <dbReference type="NCBI Taxonomy" id="29144"/>
    <lineage>
        <taxon>Eukaryota</taxon>
        <taxon>Metazoa</taxon>
        <taxon>Chordata</taxon>
        <taxon>Craniata</taxon>
        <taxon>Vertebrata</taxon>
        <taxon>Euteleostomi</taxon>
        <taxon>Actinopterygii</taxon>
        <taxon>Neopterygii</taxon>
        <taxon>Teleostei</taxon>
        <taxon>Ostariophysi</taxon>
        <taxon>Gonorynchiformes</taxon>
        <taxon>Chanidae</taxon>
        <taxon>Chanos</taxon>
    </lineage>
</organism>
<feature type="domain" description="Integrin alpha third immunoglobulin-like" evidence="16">
    <location>
        <begin position="768"/>
        <end position="974"/>
    </location>
</feature>
<dbReference type="Gene3D" id="2.60.40.1510">
    <property type="entry name" value="ntegrin, alpha v. Chain A, domain 3"/>
    <property type="match status" value="1"/>
</dbReference>
<feature type="domain" description="Integrin alpha second immunoglobulin-like" evidence="15">
    <location>
        <begin position="607"/>
        <end position="759"/>
    </location>
</feature>
<dbReference type="PANTHER" id="PTHR23220">
    <property type="entry name" value="INTEGRIN ALPHA"/>
    <property type="match status" value="1"/>
</dbReference>
<dbReference type="Proteomes" id="UP000504632">
    <property type="component" value="Chromosome 7"/>
</dbReference>
<feature type="repeat" description="FG-GAP" evidence="12">
    <location>
        <begin position="224"/>
        <end position="280"/>
    </location>
</feature>
<feature type="transmembrane region" description="Helical" evidence="13">
    <location>
        <begin position="983"/>
        <end position="1007"/>
    </location>
</feature>
<evidence type="ECO:0000256" key="13">
    <source>
        <dbReference type="RuleBase" id="RU003762"/>
    </source>
</evidence>
<feature type="repeat" description="FG-GAP" evidence="12">
    <location>
        <begin position="344"/>
        <end position="401"/>
    </location>
</feature>
<feature type="repeat" description="FG-GAP" evidence="12">
    <location>
        <begin position="282"/>
        <end position="343"/>
    </location>
</feature>
<dbReference type="Pfam" id="PF08441">
    <property type="entry name" value="Integrin_A_Ig_1"/>
    <property type="match status" value="1"/>
</dbReference>
<dbReference type="PROSITE" id="PS51470">
    <property type="entry name" value="FG_GAP"/>
    <property type="match status" value="7"/>
</dbReference>
<dbReference type="Gene3D" id="2.130.10.130">
    <property type="entry name" value="Integrin alpha, N-terminal"/>
    <property type="match status" value="1"/>
</dbReference>
<dbReference type="InterPro" id="IPR028994">
    <property type="entry name" value="Integrin_alpha_N"/>
</dbReference>
<dbReference type="GO" id="GO:0009897">
    <property type="term" value="C:external side of plasma membrane"/>
    <property type="evidence" value="ECO:0007669"/>
    <property type="project" value="TreeGrafter"/>
</dbReference>
<feature type="repeat" description="FG-GAP" evidence="12">
    <location>
        <begin position="15"/>
        <end position="78"/>
    </location>
</feature>
<proteinExistence type="inferred from homology"/>
<dbReference type="PANTHER" id="PTHR23220:SF9">
    <property type="entry name" value="INTEGRIN ALPHA-6"/>
    <property type="match status" value="1"/>
</dbReference>
<accession>A0A6J2VVQ1</accession>
<evidence type="ECO:0000259" key="14">
    <source>
        <dbReference type="Pfam" id="PF08441"/>
    </source>
</evidence>
<keyword evidence="7 13" id="KW-1133">Transmembrane helix</keyword>
<dbReference type="SUPFAM" id="SSF69179">
    <property type="entry name" value="Integrin domains"/>
    <property type="match status" value="3"/>
</dbReference>
<evidence type="ECO:0000256" key="5">
    <source>
        <dbReference type="ARBA" id="ARBA00022737"/>
    </source>
</evidence>
<keyword evidence="4" id="KW-0732">Signal</keyword>
<keyword evidence="17" id="KW-1185">Reference proteome</keyword>
<feature type="repeat" description="FG-GAP" evidence="12">
    <location>
        <begin position="155"/>
        <end position="208"/>
    </location>
</feature>
<evidence type="ECO:0000313" key="17">
    <source>
        <dbReference type="Proteomes" id="UP000504632"/>
    </source>
</evidence>
<dbReference type="GO" id="GO:0098609">
    <property type="term" value="P:cell-cell adhesion"/>
    <property type="evidence" value="ECO:0007669"/>
    <property type="project" value="TreeGrafter"/>
</dbReference>
<dbReference type="InterPro" id="IPR000413">
    <property type="entry name" value="Integrin_alpha"/>
</dbReference>
<feature type="repeat" description="FG-GAP" evidence="12">
    <location>
        <begin position="404"/>
        <end position="464"/>
    </location>
</feature>
<keyword evidence="11" id="KW-0325">Glycoprotein</keyword>
<protein>
    <submittedName>
        <fullName evidence="18">Integrin alpha-6b</fullName>
    </submittedName>
</protein>